<protein>
    <recommendedName>
        <fullName evidence="1">Aminotransferase-like plant mobile domain-containing protein</fullName>
    </recommendedName>
</protein>
<dbReference type="Proteomes" id="UP001358586">
    <property type="component" value="Chromosome 2"/>
</dbReference>
<organism evidence="2 3">
    <name type="scientific">Gossypium arboreum</name>
    <name type="common">Tree cotton</name>
    <name type="synonym">Gossypium nanking</name>
    <dbReference type="NCBI Taxonomy" id="29729"/>
    <lineage>
        <taxon>Eukaryota</taxon>
        <taxon>Viridiplantae</taxon>
        <taxon>Streptophyta</taxon>
        <taxon>Embryophyta</taxon>
        <taxon>Tracheophyta</taxon>
        <taxon>Spermatophyta</taxon>
        <taxon>Magnoliopsida</taxon>
        <taxon>eudicotyledons</taxon>
        <taxon>Gunneridae</taxon>
        <taxon>Pentapetalae</taxon>
        <taxon>rosids</taxon>
        <taxon>malvids</taxon>
        <taxon>Malvales</taxon>
        <taxon>Malvaceae</taxon>
        <taxon>Malvoideae</taxon>
        <taxon>Gossypium</taxon>
    </lineage>
</organism>
<dbReference type="PANTHER" id="PTHR46033">
    <property type="entry name" value="PROTEIN MAIN-LIKE 2"/>
    <property type="match status" value="1"/>
</dbReference>
<evidence type="ECO:0000259" key="1">
    <source>
        <dbReference type="Pfam" id="PF10536"/>
    </source>
</evidence>
<proteinExistence type="predicted"/>
<keyword evidence="3" id="KW-1185">Reference proteome</keyword>
<dbReference type="PANTHER" id="PTHR46033:SF8">
    <property type="entry name" value="PROTEIN MAINTENANCE OF MERISTEMS-LIKE"/>
    <property type="match status" value="1"/>
</dbReference>
<dbReference type="EMBL" id="JARKNE010000002">
    <property type="protein sequence ID" value="KAK5842902.1"/>
    <property type="molecule type" value="Genomic_DNA"/>
</dbReference>
<feature type="domain" description="Aminotransferase-like plant mobile" evidence="1">
    <location>
        <begin position="54"/>
        <end position="147"/>
    </location>
</feature>
<comment type="caution">
    <text evidence="2">The sequence shown here is derived from an EMBL/GenBank/DDBJ whole genome shotgun (WGS) entry which is preliminary data.</text>
</comment>
<dbReference type="InterPro" id="IPR019557">
    <property type="entry name" value="AminoTfrase-like_pln_mobile"/>
</dbReference>
<accession>A0ABR0QVJ0</accession>
<gene>
    <name evidence="2" type="ORF">PVK06_005320</name>
</gene>
<dbReference type="Pfam" id="PF10536">
    <property type="entry name" value="PMD"/>
    <property type="match status" value="1"/>
</dbReference>
<reference evidence="2 3" key="1">
    <citation type="submission" date="2023-03" db="EMBL/GenBank/DDBJ databases">
        <title>WGS of Gossypium arboreum.</title>
        <authorList>
            <person name="Yu D."/>
        </authorList>
    </citation>
    <scope>NUCLEOTIDE SEQUENCE [LARGE SCALE GENOMIC DNA]</scope>
    <source>
        <tissue evidence="2">Leaf</tissue>
    </source>
</reference>
<evidence type="ECO:0000313" key="3">
    <source>
        <dbReference type="Proteomes" id="UP001358586"/>
    </source>
</evidence>
<dbReference type="InterPro" id="IPR044824">
    <property type="entry name" value="MAIN-like"/>
</dbReference>
<evidence type="ECO:0000313" key="2">
    <source>
        <dbReference type="EMBL" id="KAK5842902.1"/>
    </source>
</evidence>
<name>A0ABR0QVJ0_GOSAR</name>
<sequence length="159" mass="18226">MTKSLIGLDDKHILVDQLQMSKDQILETYICNLLAPLLSLIKPYLRDAGFLHVAYMGNGCKLDPTLLTVLVEKWRHETYTFYLPCSECIITLEDVQLQLRLPVDELVVTGLVVAANWKDVCMQLLGMVLDTIYGSRIDMNWLKRNFGELYAESSEVERE</sequence>